<accession>A0A0W8DBU6</accession>
<name>A0A0W8DBU6_PHYNI</name>
<keyword evidence="2" id="KW-0378">Hydrolase</keyword>
<evidence type="ECO:0000313" key="3">
    <source>
        <dbReference type="Proteomes" id="UP000054636"/>
    </source>
</evidence>
<feature type="compositionally biased region" description="Acidic residues" evidence="1">
    <location>
        <begin position="61"/>
        <end position="89"/>
    </location>
</feature>
<dbReference type="GO" id="GO:0004386">
    <property type="term" value="F:helicase activity"/>
    <property type="evidence" value="ECO:0007669"/>
    <property type="project" value="UniProtKB-KW"/>
</dbReference>
<keyword evidence="2" id="KW-0547">Nucleotide-binding</keyword>
<dbReference type="Proteomes" id="UP000054636">
    <property type="component" value="Unassembled WGS sequence"/>
</dbReference>
<evidence type="ECO:0000313" key="2">
    <source>
        <dbReference type="EMBL" id="KUF93805.1"/>
    </source>
</evidence>
<keyword evidence="2" id="KW-0067">ATP-binding</keyword>
<organism evidence="2 3">
    <name type="scientific">Phytophthora nicotianae</name>
    <name type="common">Potato buckeye rot agent</name>
    <name type="synonym">Phytophthora parasitica</name>
    <dbReference type="NCBI Taxonomy" id="4792"/>
    <lineage>
        <taxon>Eukaryota</taxon>
        <taxon>Sar</taxon>
        <taxon>Stramenopiles</taxon>
        <taxon>Oomycota</taxon>
        <taxon>Peronosporomycetes</taxon>
        <taxon>Peronosporales</taxon>
        <taxon>Peronosporaceae</taxon>
        <taxon>Phytophthora</taxon>
    </lineage>
</organism>
<sequence length="170" mass="19376">MATQWIQDQAYSAYQADTTSSESVSDEASESCRFIHSQCDKELFTGDAVAVQFMRWPDDNELEAVENDEEDEELDEEEAEDSPEEPEEEPLGRRGRQLKRLRTRITIYFSVFSSTTLQLRTIVEASLAPAAALPALTTTQPTDADMLKYFKSPSSWEMRSQISQKYTKNL</sequence>
<dbReference type="EMBL" id="LNFP01000353">
    <property type="protein sequence ID" value="KUF93805.1"/>
    <property type="molecule type" value="Genomic_DNA"/>
</dbReference>
<reference evidence="2 3" key="1">
    <citation type="submission" date="2015-11" db="EMBL/GenBank/DDBJ databases">
        <title>Genomes and virulence difference between two physiological races of Phytophthora nicotianae.</title>
        <authorList>
            <person name="Liu H."/>
            <person name="Ma X."/>
            <person name="Yu H."/>
            <person name="Fang D."/>
            <person name="Li Y."/>
            <person name="Wang X."/>
            <person name="Wang W."/>
            <person name="Dong Y."/>
            <person name="Xiao B."/>
        </authorList>
    </citation>
    <scope>NUCLEOTIDE SEQUENCE [LARGE SCALE GENOMIC DNA]</scope>
    <source>
        <strain evidence="3">race 1</strain>
    </source>
</reference>
<proteinExistence type="predicted"/>
<keyword evidence="2" id="KW-0347">Helicase</keyword>
<feature type="region of interest" description="Disordered" evidence="1">
    <location>
        <begin position="61"/>
        <end position="96"/>
    </location>
</feature>
<dbReference type="AlphaFoldDB" id="A0A0W8DBU6"/>
<comment type="caution">
    <text evidence="2">The sequence shown here is derived from an EMBL/GenBank/DDBJ whole genome shotgun (WGS) entry which is preliminary data.</text>
</comment>
<protein>
    <submittedName>
        <fullName evidence="2">ATP-dependent RNA helicase</fullName>
    </submittedName>
</protein>
<gene>
    <name evidence="2" type="ORF">AM588_10004375</name>
</gene>
<evidence type="ECO:0000256" key="1">
    <source>
        <dbReference type="SAM" id="MobiDB-lite"/>
    </source>
</evidence>